<evidence type="ECO:0000313" key="1">
    <source>
        <dbReference type="EMBL" id="KAG9280060.1"/>
    </source>
</evidence>
<proteinExistence type="predicted"/>
<sequence>MQFLLRQDVYCLPNPPHVATAALAVRSTSSSGEGDEYPAATGEETAESKQSMVCWDGLPAITNIIL</sequence>
<comment type="caution">
    <text evidence="1">The sequence shown here is derived from an EMBL/GenBank/DDBJ whole genome shotgun (WGS) entry which is preliminary data.</text>
</comment>
<protein>
    <submittedName>
        <fullName evidence="1">Uncharacterized protein</fullName>
    </submittedName>
</protein>
<accession>A0A8T2M8Y9</accession>
<dbReference type="EMBL" id="JAICCE010000003">
    <property type="protein sequence ID" value="KAG9280060.1"/>
    <property type="molecule type" value="Genomic_DNA"/>
</dbReference>
<dbReference type="AlphaFoldDB" id="A0A8T2M8Y9"/>
<organism evidence="1 2">
    <name type="scientific">Astyanax mexicanus</name>
    <name type="common">Blind cave fish</name>
    <name type="synonym">Astyanax fasciatus mexicanus</name>
    <dbReference type="NCBI Taxonomy" id="7994"/>
    <lineage>
        <taxon>Eukaryota</taxon>
        <taxon>Metazoa</taxon>
        <taxon>Chordata</taxon>
        <taxon>Craniata</taxon>
        <taxon>Vertebrata</taxon>
        <taxon>Euteleostomi</taxon>
        <taxon>Actinopterygii</taxon>
        <taxon>Neopterygii</taxon>
        <taxon>Teleostei</taxon>
        <taxon>Ostariophysi</taxon>
        <taxon>Characiformes</taxon>
        <taxon>Characoidei</taxon>
        <taxon>Acestrorhamphidae</taxon>
        <taxon>Acestrorhamphinae</taxon>
        <taxon>Astyanax</taxon>
    </lineage>
</organism>
<gene>
    <name evidence="1" type="ORF">AMEX_G5649</name>
</gene>
<evidence type="ECO:0000313" key="2">
    <source>
        <dbReference type="Proteomes" id="UP000752171"/>
    </source>
</evidence>
<reference evidence="1 2" key="1">
    <citation type="submission" date="2021-07" db="EMBL/GenBank/DDBJ databases">
        <authorList>
            <person name="Imarazene B."/>
            <person name="Zahm M."/>
            <person name="Klopp C."/>
            <person name="Cabau C."/>
            <person name="Beille S."/>
            <person name="Jouanno E."/>
            <person name="Castinel A."/>
            <person name="Lluch J."/>
            <person name="Gil L."/>
            <person name="Kuchtly C."/>
            <person name="Lopez Roques C."/>
            <person name="Donnadieu C."/>
            <person name="Parrinello H."/>
            <person name="Journot L."/>
            <person name="Du K."/>
            <person name="Schartl M."/>
            <person name="Retaux S."/>
            <person name="Guiguen Y."/>
        </authorList>
    </citation>
    <scope>NUCLEOTIDE SEQUENCE [LARGE SCALE GENOMIC DNA]</scope>
    <source>
        <strain evidence="1">Pach_M1</strain>
        <tissue evidence="1">Testis</tissue>
    </source>
</reference>
<dbReference type="Proteomes" id="UP000752171">
    <property type="component" value="Unassembled WGS sequence"/>
</dbReference>
<name>A0A8T2M8Y9_ASTMX</name>